<accession>A0A061EZQ2</accession>
<dbReference type="HOGENOM" id="CLU_1819338_0_0_1"/>
<proteinExistence type="predicted"/>
<dbReference type="EMBL" id="CM001883">
    <property type="protein sequence ID" value="EOY10133.1"/>
    <property type="molecule type" value="Genomic_DNA"/>
</dbReference>
<sequence>MEKSRVLGLMLAALCVITSEYSCNGSESDHEALFGLGNDLNDPEKRYGFWNLTGDISPSLLKLRYLEYLDSSLDTFNELDYMELLHQVLVLACWFGYGINCLKKLAGACQNPQMKDYTTLHGASGERYTVPKRRITCGSFTL</sequence>
<evidence type="ECO:0000313" key="3">
    <source>
        <dbReference type="Proteomes" id="UP000026915"/>
    </source>
</evidence>
<dbReference type="Proteomes" id="UP000026915">
    <property type="component" value="Chromosome 5"/>
</dbReference>
<name>A0A061EZQ2_THECC</name>
<feature type="signal peptide" evidence="1">
    <location>
        <begin position="1"/>
        <end position="25"/>
    </location>
</feature>
<feature type="chain" id="PRO_5001597475" evidence="1">
    <location>
        <begin position="26"/>
        <end position="142"/>
    </location>
</feature>
<dbReference type="Gramene" id="EOY10133">
    <property type="protein sequence ID" value="EOY10133"/>
    <property type="gene ID" value="TCM_025510"/>
</dbReference>
<gene>
    <name evidence="2" type="ORF">TCM_025510</name>
</gene>
<dbReference type="AlphaFoldDB" id="A0A061EZQ2"/>
<dbReference type="InParanoid" id="A0A061EZQ2"/>
<evidence type="ECO:0000313" key="2">
    <source>
        <dbReference type="EMBL" id="EOY10133.1"/>
    </source>
</evidence>
<reference evidence="2 3" key="1">
    <citation type="journal article" date="2013" name="Genome Biol.">
        <title>The genome sequence of the most widely cultivated cacao type and its use to identify candidate genes regulating pod color.</title>
        <authorList>
            <person name="Motamayor J.C."/>
            <person name="Mockaitis K."/>
            <person name="Schmutz J."/>
            <person name="Haiminen N."/>
            <person name="Iii D.L."/>
            <person name="Cornejo O."/>
            <person name="Findley S.D."/>
            <person name="Zheng P."/>
            <person name="Utro F."/>
            <person name="Royaert S."/>
            <person name="Saski C."/>
            <person name="Jenkins J."/>
            <person name="Podicheti R."/>
            <person name="Zhao M."/>
            <person name="Scheffler B.E."/>
            <person name="Stack J.C."/>
            <person name="Feltus F.A."/>
            <person name="Mustiga G.M."/>
            <person name="Amores F."/>
            <person name="Phillips W."/>
            <person name="Marelli J.P."/>
            <person name="May G.D."/>
            <person name="Shapiro H."/>
            <person name="Ma J."/>
            <person name="Bustamante C.D."/>
            <person name="Schnell R.J."/>
            <person name="Main D."/>
            <person name="Gilbert D."/>
            <person name="Parida L."/>
            <person name="Kuhn D.N."/>
        </authorList>
    </citation>
    <scope>NUCLEOTIDE SEQUENCE [LARGE SCALE GENOMIC DNA]</scope>
    <source>
        <strain evidence="3">cv. Matina 1-6</strain>
    </source>
</reference>
<keyword evidence="3" id="KW-1185">Reference proteome</keyword>
<organism evidence="2 3">
    <name type="scientific">Theobroma cacao</name>
    <name type="common">Cacao</name>
    <name type="synonym">Cocoa</name>
    <dbReference type="NCBI Taxonomy" id="3641"/>
    <lineage>
        <taxon>Eukaryota</taxon>
        <taxon>Viridiplantae</taxon>
        <taxon>Streptophyta</taxon>
        <taxon>Embryophyta</taxon>
        <taxon>Tracheophyta</taxon>
        <taxon>Spermatophyta</taxon>
        <taxon>Magnoliopsida</taxon>
        <taxon>eudicotyledons</taxon>
        <taxon>Gunneridae</taxon>
        <taxon>Pentapetalae</taxon>
        <taxon>rosids</taxon>
        <taxon>malvids</taxon>
        <taxon>Malvales</taxon>
        <taxon>Malvaceae</taxon>
        <taxon>Byttnerioideae</taxon>
        <taxon>Theobroma</taxon>
    </lineage>
</organism>
<protein>
    <submittedName>
        <fullName evidence="2">Uncharacterized protein</fullName>
    </submittedName>
</protein>
<dbReference type="OMA" id="CSQQQGI"/>
<evidence type="ECO:0000256" key="1">
    <source>
        <dbReference type="SAM" id="SignalP"/>
    </source>
</evidence>
<keyword evidence="1" id="KW-0732">Signal</keyword>